<keyword evidence="17" id="KW-1185">Reference proteome</keyword>
<evidence type="ECO:0000259" key="15">
    <source>
        <dbReference type="PROSITE" id="PS00907"/>
    </source>
</evidence>
<name>A0A8H5F2C9_9AGAR</name>
<evidence type="ECO:0000256" key="12">
    <source>
        <dbReference type="RuleBase" id="RU000554"/>
    </source>
</evidence>
<dbReference type="EMBL" id="JAACJJ010000028">
    <property type="protein sequence ID" value="KAF5321041.1"/>
    <property type="molecule type" value="Genomic_DNA"/>
</dbReference>
<feature type="domain" description="Uroporphyrinogen decarboxylase (URO-D)" evidence="15">
    <location>
        <begin position="148"/>
        <end position="164"/>
    </location>
</feature>
<dbReference type="InterPro" id="IPR000257">
    <property type="entry name" value="Uroporphyrinogen_deCOase"/>
</dbReference>
<dbReference type="UniPathway" id="UPA00251">
    <property type="reaction ID" value="UER00321"/>
</dbReference>
<evidence type="ECO:0000256" key="9">
    <source>
        <dbReference type="ARBA" id="ARBA00022793"/>
    </source>
</evidence>
<dbReference type="HAMAP" id="MF_00218">
    <property type="entry name" value="URO_D"/>
    <property type="match status" value="1"/>
</dbReference>
<proteinExistence type="inferred from homology"/>
<evidence type="ECO:0000256" key="7">
    <source>
        <dbReference type="ARBA" id="ARBA00014308"/>
    </source>
</evidence>
<evidence type="ECO:0000313" key="16">
    <source>
        <dbReference type="EMBL" id="KAF5321041.1"/>
    </source>
</evidence>
<comment type="subcellular location">
    <subcellularLocation>
        <location evidence="2">Cytoplasm</location>
    </subcellularLocation>
</comment>
<dbReference type="PROSITE" id="PS00906">
    <property type="entry name" value="UROD_1"/>
    <property type="match status" value="1"/>
</dbReference>
<dbReference type="InterPro" id="IPR006361">
    <property type="entry name" value="Uroporphyrinogen_deCO2ase_HemE"/>
</dbReference>
<dbReference type="CDD" id="cd00717">
    <property type="entry name" value="URO-D"/>
    <property type="match status" value="1"/>
</dbReference>
<evidence type="ECO:0000256" key="5">
    <source>
        <dbReference type="ARBA" id="ARBA00011738"/>
    </source>
</evidence>
<evidence type="ECO:0000256" key="3">
    <source>
        <dbReference type="ARBA" id="ARBA00004804"/>
    </source>
</evidence>
<dbReference type="GO" id="GO:0006782">
    <property type="term" value="P:protoporphyrinogen IX biosynthetic process"/>
    <property type="evidence" value="ECO:0007669"/>
    <property type="project" value="UniProtKB-UniPathway"/>
</dbReference>
<evidence type="ECO:0000256" key="8">
    <source>
        <dbReference type="ARBA" id="ARBA00022490"/>
    </source>
</evidence>
<evidence type="ECO:0000259" key="14">
    <source>
        <dbReference type="PROSITE" id="PS00906"/>
    </source>
</evidence>
<dbReference type="SUPFAM" id="SSF51726">
    <property type="entry name" value="UROD/MetE-like"/>
    <property type="match status" value="1"/>
</dbReference>
<sequence length="362" mass="40496">MTTPHTFPELKNDLLLRAARGEKTERAPVWVMRQAGRYLPEFREVRKEHEFFDVCRTPDLACEVTMQPIRRYTGLLDASIIFSDILVVPQALGMEVLMNPGPSFPDPLETPADISKLREVVDVEKELGYVFRAITQTRKELNGEVPLIGFTGAPWTLFSYMVEGGGSKTLQKSKSWLFKYPEESKALIQRITDVCVDYLVGQVKAGAQLLQVFDSNAGDLSPYDFNEFSFPSLQYIATHVQRRLREENLPVVPMTLFAKGANFALKHLADNTTYDVLGLDWCIDPLEARKLVGSKVALQGNMDPSVLVGGRPAIEAAVKRMSEGFRAGGGGWIANLGHGITPQVDPEDMRWFLECVHKYSAL</sequence>
<dbReference type="GO" id="GO:0005829">
    <property type="term" value="C:cytosol"/>
    <property type="evidence" value="ECO:0007669"/>
    <property type="project" value="TreeGrafter"/>
</dbReference>
<evidence type="ECO:0000256" key="1">
    <source>
        <dbReference type="ARBA" id="ARBA00002448"/>
    </source>
</evidence>
<comment type="subunit">
    <text evidence="5">Homodimer.</text>
</comment>
<dbReference type="Gene3D" id="3.20.20.210">
    <property type="match status" value="1"/>
</dbReference>
<dbReference type="FunFam" id="3.20.20.210:FF:000001">
    <property type="entry name" value="Uroporphyrinogen decarboxylase"/>
    <property type="match status" value="1"/>
</dbReference>
<keyword evidence="10 12" id="KW-0456">Lyase</keyword>
<dbReference type="InterPro" id="IPR038071">
    <property type="entry name" value="UROD/MetE-like_sf"/>
</dbReference>
<dbReference type="Proteomes" id="UP000567179">
    <property type="component" value="Unassembled WGS sequence"/>
</dbReference>
<feature type="domain" description="Uroporphyrinogen decarboxylase (URO-D)" evidence="14">
    <location>
        <begin position="28"/>
        <end position="37"/>
    </location>
</feature>
<dbReference type="PROSITE" id="PS00907">
    <property type="entry name" value="UROD_2"/>
    <property type="match status" value="1"/>
</dbReference>
<keyword evidence="9 12" id="KW-0210">Decarboxylase</keyword>
<dbReference type="NCBIfam" id="TIGR01464">
    <property type="entry name" value="hemE"/>
    <property type="match status" value="1"/>
</dbReference>
<protein>
    <recommendedName>
        <fullName evidence="7 12">Uroporphyrinogen decarboxylase</fullName>
        <ecNumber evidence="6 12">4.1.1.37</ecNumber>
    </recommendedName>
</protein>
<dbReference type="PANTHER" id="PTHR21091:SF169">
    <property type="entry name" value="UROPORPHYRINOGEN DECARBOXYLASE"/>
    <property type="match status" value="1"/>
</dbReference>
<evidence type="ECO:0000256" key="4">
    <source>
        <dbReference type="ARBA" id="ARBA00009935"/>
    </source>
</evidence>
<dbReference type="GO" id="GO:0004853">
    <property type="term" value="F:uroporphyrinogen decarboxylase activity"/>
    <property type="evidence" value="ECO:0007669"/>
    <property type="project" value="UniProtKB-EC"/>
</dbReference>
<reference evidence="16 17" key="1">
    <citation type="journal article" date="2020" name="ISME J.">
        <title>Uncovering the hidden diversity of litter-decomposition mechanisms in mushroom-forming fungi.</title>
        <authorList>
            <person name="Floudas D."/>
            <person name="Bentzer J."/>
            <person name="Ahren D."/>
            <person name="Johansson T."/>
            <person name="Persson P."/>
            <person name="Tunlid A."/>
        </authorList>
    </citation>
    <scope>NUCLEOTIDE SEQUENCE [LARGE SCALE GENOMIC DNA]</scope>
    <source>
        <strain evidence="16 17">CBS 101986</strain>
    </source>
</reference>
<keyword evidence="8" id="KW-0963">Cytoplasm</keyword>
<comment type="caution">
    <text evidence="16">The sequence shown here is derived from an EMBL/GenBank/DDBJ whole genome shotgun (WGS) entry which is preliminary data.</text>
</comment>
<keyword evidence="11 12" id="KW-0627">Porphyrin biosynthesis</keyword>
<comment type="pathway">
    <text evidence="3 12">Porphyrin-containing compound metabolism; protoporphyrin-IX biosynthesis; coproporphyrinogen-III from 5-aminolevulinate: step 4/4.</text>
</comment>
<dbReference type="AlphaFoldDB" id="A0A8H5F2C9"/>
<comment type="function">
    <text evidence="1">Catalyzes the decarboxylation of four acetate groups of uroporphyrinogen-III to yield coproporphyrinogen-III.</text>
</comment>
<dbReference type="OrthoDB" id="339900at2759"/>
<dbReference type="PANTHER" id="PTHR21091">
    <property type="entry name" value="METHYLTETRAHYDROFOLATE:HOMOCYSTEINE METHYLTRANSFERASE RELATED"/>
    <property type="match status" value="1"/>
</dbReference>
<evidence type="ECO:0000256" key="10">
    <source>
        <dbReference type="ARBA" id="ARBA00023239"/>
    </source>
</evidence>
<evidence type="ECO:0000256" key="11">
    <source>
        <dbReference type="ARBA" id="ARBA00023244"/>
    </source>
</evidence>
<evidence type="ECO:0000256" key="6">
    <source>
        <dbReference type="ARBA" id="ARBA00012288"/>
    </source>
</evidence>
<dbReference type="Pfam" id="PF01208">
    <property type="entry name" value="URO-D"/>
    <property type="match status" value="1"/>
</dbReference>
<comment type="catalytic activity">
    <reaction evidence="12">
        <text>uroporphyrinogen III + 4 H(+) = coproporphyrinogen III + 4 CO2</text>
        <dbReference type="Rhea" id="RHEA:19865"/>
        <dbReference type="ChEBI" id="CHEBI:15378"/>
        <dbReference type="ChEBI" id="CHEBI:16526"/>
        <dbReference type="ChEBI" id="CHEBI:57308"/>
        <dbReference type="ChEBI" id="CHEBI:57309"/>
        <dbReference type="EC" id="4.1.1.37"/>
    </reaction>
</comment>
<gene>
    <name evidence="16" type="ORF">D9619_000274</name>
</gene>
<evidence type="ECO:0000313" key="17">
    <source>
        <dbReference type="Proteomes" id="UP000567179"/>
    </source>
</evidence>
<evidence type="ECO:0000256" key="13">
    <source>
        <dbReference type="RuleBase" id="RU004169"/>
    </source>
</evidence>
<accession>A0A8H5F2C9</accession>
<comment type="similarity">
    <text evidence="4 13">Belongs to the uroporphyrinogen decarboxylase family.</text>
</comment>
<evidence type="ECO:0000256" key="2">
    <source>
        <dbReference type="ARBA" id="ARBA00004496"/>
    </source>
</evidence>
<dbReference type="EC" id="4.1.1.37" evidence="6 12"/>
<organism evidence="16 17">
    <name type="scientific">Psilocybe cf. subviscida</name>
    <dbReference type="NCBI Taxonomy" id="2480587"/>
    <lineage>
        <taxon>Eukaryota</taxon>
        <taxon>Fungi</taxon>
        <taxon>Dikarya</taxon>
        <taxon>Basidiomycota</taxon>
        <taxon>Agaricomycotina</taxon>
        <taxon>Agaricomycetes</taxon>
        <taxon>Agaricomycetidae</taxon>
        <taxon>Agaricales</taxon>
        <taxon>Agaricineae</taxon>
        <taxon>Strophariaceae</taxon>
        <taxon>Psilocybe</taxon>
    </lineage>
</organism>